<evidence type="ECO:0000256" key="2">
    <source>
        <dbReference type="ARBA" id="ARBA00022475"/>
    </source>
</evidence>
<evidence type="ECO:0000256" key="5">
    <source>
        <dbReference type="ARBA" id="ARBA00023136"/>
    </source>
</evidence>
<keyword evidence="3 7" id="KW-0812">Transmembrane</keyword>
<dbReference type="EMBL" id="BMED01000007">
    <property type="protein sequence ID" value="GGC97191.1"/>
    <property type="molecule type" value="Genomic_DNA"/>
</dbReference>
<gene>
    <name evidence="9" type="ORF">GCM10011396_50850</name>
</gene>
<sequence length="507" mass="56849">MEELVTQLQSLLRGGWKYRWYAVTIAWLVAAVGFIVVYKLPDNYQSSARVFVDTQTILKPLLAGMTSIPNVEQQVSIMSRTLLSRPNVERVMRMVDLDIAANTGKDREKMIETLIASIKINGTVQNDIYTISYNDENPKLAKDVVQALLTIFVEGSFGDKKQDSAKAIVFIDSQIKIYEEKLATAENALKDFKLKNMMMLPRQGSDSGSKLLDITESLNSAKLELSEAEQARDAIKRQIQGVEMPQKAEDAVVLPNPELDERIQSLSKNLDSLRLQYTEQHPDIVSTKRLLAQLEARKQEEAKTRKPMSETTMAANPLFQQLKISLSAAEARVASMRARVEEYNSRSARFKALSVAAPEIESQLAQLNRDYLINKENYEKLVASRESAKLSGDLSATTEMMTFRVIDPPTMPLTPVGPNRLRLFSIVFVAALIVGMLGAVLMSKIRPTFLSHIDLLEATGLPILGTVSMNWTEGEKTRRKRSLYAFGLSSFVLLFFYVGVMATMYLK</sequence>
<evidence type="ECO:0000313" key="10">
    <source>
        <dbReference type="Proteomes" id="UP000637423"/>
    </source>
</evidence>
<feature type="transmembrane region" description="Helical" evidence="7">
    <location>
        <begin position="483"/>
        <end position="506"/>
    </location>
</feature>
<proteinExistence type="predicted"/>
<evidence type="ECO:0000256" key="1">
    <source>
        <dbReference type="ARBA" id="ARBA00004651"/>
    </source>
</evidence>
<dbReference type="Pfam" id="PF02706">
    <property type="entry name" value="Wzz"/>
    <property type="match status" value="1"/>
</dbReference>
<dbReference type="InterPro" id="IPR050445">
    <property type="entry name" value="Bact_polysacc_biosynth/exp"/>
</dbReference>
<reference evidence="9" key="2">
    <citation type="submission" date="2020-09" db="EMBL/GenBank/DDBJ databases">
        <authorList>
            <person name="Sun Q."/>
            <person name="Zhou Y."/>
        </authorList>
    </citation>
    <scope>NUCLEOTIDE SEQUENCE</scope>
    <source>
        <strain evidence="9">CGMCC 1.10998</strain>
    </source>
</reference>
<organism evidence="9 10">
    <name type="scientific">Undibacterium terreum</name>
    <dbReference type="NCBI Taxonomy" id="1224302"/>
    <lineage>
        <taxon>Bacteria</taxon>
        <taxon>Pseudomonadati</taxon>
        <taxon>Pseudomonadota</taxon>
        <taxon>Betaproteobacteria</taxon>
        <taxon>Burkholderiales</taxon>
        <taxon>Oxalobacteraceae</taxon>
        <taxon>Undibacterium</taxon>
    </lineage>
</organism>
<keyword evidence="4 7" id="KW-1133">Transmembrane helix</keyword>
<feature type="coiled-coil region" evidence="6">
    <location>
        <begin position="175"/>
        <end position="346"/>
    </location>
</feature>
<evidence type="ECO:0000313" key="9">
    <source>
        <dbReference type="EMBL" id="GGC97191.1"/>
    </source>
</evidence>
<protein>
    <submittedName>
        <fullName evidence="9">Chain-length determining protein</fullName>
    </submittedName>
</protein>
<keyword evidence="6" id="KW-0175">Coiled coil</keyword>
<dbReference type="GO" id="GO:0005886">
    <property type="term" value="C:plasma membrane"/>
    <property type="evidence" value="ECO:0007669"/>
    <property type="project" value="UniProtKB-SubCell"/>
</dbReference>
<dbReference type="GO" id="GO:0004713">
    <property type="term" value="F:protein tyrosine kinase activity"/>
    <property type="evidence" value="ECO:0007669"/>
    <property type="project" value="TreeGrafter"/>
</dbReference>
<dbReference type="NCBIfam" id="TIGR03007">
    <property type="entry name" value="pepcterm_ChnLen"/>
    <property type="match status" value="1"/>
</dbReference>
<name>A0A916V044_9BURK</name>
<keyword evidence="2" id="KW-1003">Cell membrane</keyword>
<evidence type="ECO:0000256" key="3">
    <source>
        <dbReference type="ARBA" id="ARBA00022692"/>
    </source>
</evidence>
<reference evidence="9" key="1">
    <citation type="journal article" date="2014" name="Int. J. Syst. Evol. Microbiol.">
        <title>Complete genome sequence of Corynebacterium casei LMG S-19264T (=DSM 44701T), isolated from a smear-ripened cheese.</title>
        <authorList>
            <consortium name="US DOE Joint Genome Institute (JGI-PGF)"/>
            <person name="Walter F."/>
            <person name="Albersmeier A."/>
            <person name="Kalinowski J."/>
            <person name="Ruckert C."/>
        </authorList>
    </citation>
    <scope>NUCLEOTIDE SEQUENCE</scope>
    <source>
        <strain evidence="9">CGMCC 1.10998</strain>
    </source>
</reference>
<evidence type="ECO:0000256" key="4">
    <source>
        <dbReference type="ARBA" id="ARBA00022989"/>
    </source>
</evidence>
<feature type="transmembrane region" description="Helical" evidence="7">
    <location>
        <begin position="421"/>
        <end position="443"/>
    </location>
</feature>
<evidence type="ECO:0000256" key="6">
    <source>
        <dbReference type="SAM" id="Coils"/>
    </source>
</evidence>
<keyword evidence="10" id="KW-1185">Reference proteome</keyword>
<comment type="caution">
    <text evidence="9">The sequence shown here is derived from an EMBL/GenBank/DDBJ whole genome shotgun (WGS) entry which is preliminary data.</text>
</comment>
<accession>A0A916V044</accession>
<dbReference type="InterPro" id="IPR014345">
    <property type="entry name" value="XrtA_polysacc_chain"/>
</dbReference>
<keyword evidence="5 7" id="KW-0472">Membrane</keyword>
<evidence type="ECO:0000256" key="7">
    <source>
        <dbReference type="SAM" id="Phobius"/>
    </source>
</evidence>
<evidence type="ECO:0000259" key="8">
    <source>
        <dbReference type="Pfam" id="PF02706"/>
    </source>
</evidence>
<dbReference type="InterPro" id="IPR003856">
    <property type="entry name" value="LPS_length_determ_N"/>
</dbReference>
<comment type="subcellular location">
    <subcellularLocation>
        <location evidence="1">Cell membrane</location>
        <topology evidence="1">Multi-pass membrane protein</topology>
    </subcellularLocation>
</comment>
<dbReference type="Proteomes" id="UP000637423">
    <property type="component" value="Unassembled WGS sequence"/>
</dbReference>
<dbReference type="AlphaFoldDB" id="A0A916V044"/>
<feature type="domain" description="Polysaccharide chain length determinant N-terminal" evidence="8">
    <location>
        <begin position="8"/>
        <end position="93"/>
    </location>
</feature>
<feature type="transmembrane region" description="Helical" evidence="7">
    <location>
        <begin position="20"/>
        <end position="40"/>
    </location>
</feature>
<dbReference type="PANTHER" id="PTHR32309:SF13">
    <property type="entry name" value="FERRIC ENTEROBACTIN TRANSPORT PROTEIN FEPE"/>
    <property type="match status" value="1"/>
</dbReference>
<dbReference type="PANTHER" id="PTHR32309">
    <property type="entry name" value="TYROSINE-PROTEIN KINASE"/>
    <property type="match status" value="1"/>
</dbReference>